<proteinExistence type="predicted"/>
<sequence>MEDKTTLTALPPELLDQILSTGILKRSDFAVLARVCKRLHTLSIERLYREFTVSHKLSDKQLEGFKKYAIHTRSLEINFIFIVLVGDKTRMGTRGGCKTFLPSFGSITKFSFTGERYSFIQVLYITRKALTLNLRLKCFELIFRSDCLYDTRWKDIEVLLDVEGEEYAKLERLAVFFRSLSSSEAREESNGKQWWMNTVQNMEVVRRAIGQSMKSVVDFKVLATNSFQLPPEGVEYSAGKRWEMGGVRKAEVMMDCWPYLESGVVDFGGEKVEEVKVVVGLIKGEEVGWFSDVPGNIYARFPNVKVLKIFCVDRIGADLTLQLRDLEEIAKKLAYLKEIVWFSKLNEGSTVPMTRDMTEKKKFVVERVGGAWGTVDIREDGEWEASSEGVTPGFAGFYVPPPEF</sequence>
<dbReference type="AlphaFoldDB" id="A0AAV9W4L2"/>
<dbReference type="Proteomes" id="UP001370758">
    <property type="component" value="Unassembled WGS sequence"/>
</dbReference>
<gene>
    <name evidence="2" type="ORF">TWF481_010812</name>
</gene>
<dbReference type="InterPro" id="IPR036047">
    <property type="entry name" value="F-box-like_dom_sf"/>
</dbReference>
<evidence type="ECO:0000313" key="2">
    <source>
        <dbReference type="EMBL" id="KAK6500469.1"/>
    </source>
</evidence>
<name>A0AAV9W4L2_9PEZI</name>
<evidence type="ECO:0000313" key="3">
    <source>
        <dbReference type="Proteomes" id="UP001370758"/>
    </source>
</evidence>
<comment type="caution">
    <text evidence="2">The sequence shown here is derived from an EMBL/GenBank/DDBJ whole genome shotgun (WGS) entry which is preliminary data.</text>
</comment>
<evidence type="ECO:0000259" key="1">
    <source>
        <dbReference type="Pfam" id="PF12937"/>
    </source>
</evidence>
<dbReference type="EMBL" id="JAVHJL010000007">
    <property type="protein sequence ID" value="KAK6500469.1"/>
    <property type="molecule type" value="Genomic_DNA"/>
</dbReference>
<accession>A0AAV9W4L2</accession>
<dbReference type="InterPro" id="IPR001810">
    <property type="entry name" value="F-box_dom"/>
</dbReference>
<dbReference type="Pfam" id="PF12937">
    <property type="entry name" value="F-box-like"/>
    <property type="match status" value="1"/>
</dbReference>
<keyword evidence="3" id="KW-1185">Reference proteome</keyword>
<dbReference type="SUPFAM" id="SSF81383">
    <property type="entry name" value="F-box domain"/>
    <property type="match status" value="1"/>
</dbReference>
<feature type="domain" description="F-box" evidence="1">
    <location>
        <begin position="8"/>
        <end position="52"/>
    </location>
</feature>
<organism evidence="2 3">
    <name type="scientific">Arthrobotrys musiformis</name>
    <dbReference type="NCBI Taxonomy" id="47236"/>
    <lineage>
        <taxon>Eukaryota</taxon>
        <taxon>Fungi</taxon>
        <taxon>Dikarya</taxon>
        <taxon>Ascomycota</taxon>
        <taxon>Pezizomycotina</taxon>
        <taxon>Orbiliomycetes</taxon>
        <taxon>Orbiliales</taxon>
        <taxon>Orbiliaceae</taxon>
        <taxon>Arthrobotrys</taxon>
    </lineage>
</organism>
<protein>
    <recommendedName>
        <fullName evidence="1">F-box domain-containing protein</fullName>
    </recommendedName>
</protein>
<reference evidence="2 3" key="1">
    <citation type="submission" date="2023-08" db="EMBL/GenBank/DDBJ databases">
        <authorList>
            <person name="Palmer J.M."/>
        </authorList>
    </citation>
    <scope>NUCLEOTIDE SEQUENCE [LARGE SCALE GENOMIC DNA]</scope>
    <source>
        <strain evidence="2 3">TWF481</strain>
    </source>
</reference>
<dbReference type="CDD" id="cd09917">
    <property type="entry name" value="F-box_SF"/>
    <property type="match status" value="1"/>
</dbReference>